<accession>A0ABX9Q5H8</accession>
<dbReference type="Proteomes" id="UP000278907">
    <property type="component" value="Unassembled WGS sequence"/>
</dbReference>
<evidence type="ECO:0000313" key="1">
    <source>
        <dbReference type="EMBL" id="RKH92187.1"/>
    </source>
</evidence>
<reference evidence="1 2" key="1">
    <citation type="submission" date="2018-09" db="EMBL/GenBank/DDBJ databases">
        <authorList>
            <person name="Livingstone P.G."/>
            <person name="Whitworth D.E."/>
        </authorList>
    </citation>
    <scope>NUCLEOTIDE SEQUENCE [LARGE SCALE GENOMIC DNA]</scope>
    <source>
        <strain evidence="1 2">CA031B</strain>
    </source>
</reference>
<comment type="caution">
    <text evidence="1">The sequence shown here is derived from an EMBL/GenBank/DDBJ whole genome shotgun (WGS) entry which is preliminary data.</text>
</comment>
<evidence type="ECO:0000313" key="2">
    <source>
        <dbReference type="Proteomes" id="UP000278907"/>
    </source>
</evidence>
<organism evidence="1 2">
    <name type="scientific">Corallococcus praedator</name>
    <dbReference type="NCBI Taxonomy" id="2316724"/>
    <lineage>
        <taxon>Bacteria</taxon>
        <taxon>Pseudomonadati</taxon>
        <taxon>Myxococcota</taxon>
        <taxon>Myxococcia</taxon>
        <taxon>Myxococcales</taxon>
        <taxon>Cystobacterineae</taxon>
        <taxon>Myxococcaceae</taxon>
        <taxon>Corallococcus</taxon>
    </lineage>
</organism>
<keyword evidence="2" id="KW-1185">Reference proteome</keyword>
<gene>
    <name evidence="1" type="ORF">D7Y13_37775</name>
</gene>
<protein>
    <submittedName>
        <fullName evidence="1">Uncharacterized protein</fullName>
    </submittedName>
</protein>
<sequence>MLLSIIAGMRAARRIGISERRAKAGDLEGVMKVCSEVLTILGAPKVDLRMPTCRSAASLALWGYCRAARQLERRSEIHQMLSRWRPRYLEWMKAPMGQHETDYLSWCEETFSVLSRDPQP</sequence>
<name>A0ABX9Q5H8_9BACT</name>
<proteinExistence type="predicted"/>
<dbReference type="EMBL" id="RAWI01000521">
    <property type="protein sequence ID" value="RKH92187.1"/>
    <property type="molecule type" value="Genomic_DNA"/>
</dbReference>